<dbReference type="EMBL" id="CM003374">
    <property type="protein sequence ID" value="KOM42172.1"/>
    <property type="molecule type" value="Genomic_DNA"/>
</dbReference>
<dbReference type="Proteomes" id="UP000743370">
    <property type="component" value="Unassembled WGS sequence"/>
</dbReference>
<evidence type="ECO:0000313" key="4">
    <source>
        <dbReference type="Proteomes" id="UP000053144"/>
    </source>
</evidence>
<dbReference type="AlphaFoldDB" id="A0A0L9UHY6"/>
<name>A0A0L9UHY6_PHAAN</name>
<dbReference type="Proteomes" id="UP000053144">
    <property type="component" value="Chromosome 4"/>
</dbReference>
<reference evidence="4" key="1">
    <citation type="journal article" date="2015" name="Proc. Natl. Acad. Sci. U.S.A.">
        <title>Genome sequencing of adzuki bean (Vigna angularis) provides insight into high starch and low fat accumulation and domestication.</title>
        <authorList>
            <person name="Yang K."/>
            <person name="Tian Z."/>
            <person name="Chen C."/>
            <person name="Luo L."/>
            <person name="Zhao B."/>
            <person name="Wang Z."/>
            <person name="Yu L."/>
            <person name="Li Y."/>
            <person name="Sun Y."/>
            <person name="Li W."/>
            <person name="Chen Y."/>
            <person name="Li Y."/>
            <person name="Zhang Y."/>
            <person name="Ai D."/>
            <person name="Zhao J."/>
            <person name="Shang C."/>
            <person name="Ma Y."/>
            <person name="Wu B."/>
            <person name="Wang M."/>
            <person name="Gao L."/>
            <person name="Sun D."/>
            <person name="Zhang P."/>
            <person name="Guo F."/>
            <person name="Wang W."/>
            <person name="Li Y."/>
            <person name="Wang J."/>
            <person name="Varshney R.K."/>
            <person name="Wang J."/>
            <person name="Ling H.Q."/>
            <person name="Wan P."/>
        </authorList>
    </citation>
    <scope>NUCLEOTIDE SEQUENCE</scope>
    <source>
        <strain evidence="4">cv. Jingnong 6</strain>
    </source>
</reference>
<evidence type="ECO:0000256" key="1">
    <source>
        <dbReference type="SAM" id="MobiDB-lite"/>
    </source>
</evidence>
<sequence>MALLEEKQVEEELSYPIMVAEFTRRWTRPTHPKVSARRCRSRSIAAGERGYFLSLPLGLSLPGVGLGFRDFEGAFESFGGRPLGRGGDTTVPGDTRAGGSD</sequence>
<feature type="region of interest" description="Disordered" evidence="1">
    <location>
        <begin position="78"/>
        <end position="101"/>
    </location>
</feature>
<accession>A0A0L9UHY6</accession>
<dbReference type="EMBL" id="JABFOF010000004">
    <property type="protein sequence ID" value="KAG2400448.1"/>
    <property type="molecule type" value="Genomic_DNA"/>
</dbReference>
<gene>
    <name evidence="2" type="ORF">HKW66_Vig0096980</name>
    <name evidence="3" type="ORF">LR48_Vigan04g237000</name>
</gene>
<organism evidence="3 4">
    <name type="scientific">Phaseolus angularis</name>
    <name type="common">Azuki bean</name>
    <name type="synonym">Vigna angularis</name>
    <dbReference type="NCBI Taxonomy" id="3914"/>
    <lineage>
        <taxon>Eukaryota</taxon>
        <taxon>Viridiplantae</taxon>
        <taxon>Streptophyta</taxon>
        <taxon>Embryophyta</taxon>
        <taxon>Tracheophyta</taxon>
        <taxon>Spermatophyta</taxon>
        <taxon>Magnoliopsida</taxon>
        <taxon>eudicotyledons</taxon>
        <taxon>Gunneridae</taxon>
        <taxon>Pentapetalae</taxon>
        <taxon>rosids</taxon>
        <taxon>fabids</taxon>
        <taxon>Fabales</taxon>
        <taxon>Fabaceae</taxon>
        <taxon>Papilionoideae</taxon>
        <taxon>50 kb inversion clade</taxon>
        <taxon>NPAAA clade</taxon>
        <taxon>indigoferoid/millettioid clade</taxon>
        <taxon>Phaseoleae</taxon>
        <taxon>Vigna</taxon>
    </lineage>
</organism>
<proteinExistence type="predicted"/>
<evidence type="ECO:0000313" key="3">
    <source>
        <dbReference type="EMBL" id="KOM42172.1"/>
    </source>
</evidence>
<dbReference type="Gramene" id="KOM42172">
    <property type="protein sequence ID" value="KOM42172"/>
    <property type="gene ID" value="LR48_Vigan04g237000"/>
</dbReference>
<protein>
    <submittedName>
        <fullName evidence="3">Uncharacterized protein</fullName>
    </submittedName>
</protein>
<reference evidence="3" key="2">
    <citation type="submission" date="2015-02" db="EMBL/GenBank/DDBJ databases">
        <authorList>
            <person name="Chooi Y.-H."/>
        </authorList>
    </citation>
    <scope>NUCLEOTIDE SEQUENCE</scope>
    <source>
        <tissue evidence="3">Seedling</tissue>
    </source>
</reference>
<reference evidence="2 5" key="3">
    <citation type="submission" date="2020-05" db="EMBL/GenBank/DDBJ databases">
        <title>Vigna angularis (adzuki bean) Var. LongXiaoDou No. 4 denovo assembly.</title>
        <authorList>
            <person name="Xiang H."/>
        </authorList>
    </citation>
    <scope>NUCLEOTIDE SEQUENCE [LARGE SCALE GENOMIC DNA]</scope>
    <source>
        <tissue evidence="2">Leaf</tissue>
    </source>
</reference>
<evidence type="ECO:0000313" key="2">
    <source>
        <dbReference type="EMBL" id="KAG2400448.1"/>
    </source>
</evidence>
<evidence type="ECO:0000313" key="5">
    <source>
        <dbReference type="Proteomes" id="UP000743370"/>
    </source>
</evidence>